<feature type="non-terminal residue" evidence="1">
    <location>
        <position position="45"/>
    </location>
</feature>
<reference evidence="1" key="1">
    <citation type="submission" date="2021-06" db="EMBL/GenBank/DDBJ databases">
        <authorList>
            <person name="Kallberg Y."/>
            <person name="Tangrot J."/>
            <person name="Rosling A."/>
        </authorList>
    </citation>
    <scope>NUCLEOTIDE SEQUENCE</scope>
    <source>
        <strain evidence="1">IL203A</strain>
    </source>
</reference>
<protein>
    <submittedName>
        <fullName evidence="1">934_t:CDS:1</fullName>
    </submittedName>
</protein>
<sequence length="45" mass="5297">AIELLRDSKNKAKHNRRFEPKREYKEIVGYAKSIAIIDVHSESKK</sequence>
<proteinExistence type="predicted"/>
<evidence type="ECO:0000313" key="1">
    <source>
        <dbReference type="EMBL" id="CAG8733181.1"/>
    </source>
</evidence>
<keyword evidence="2" id="KW-1185">Reference proteome</keyword>
<evidence type="ECO:0000313" key="2">
    <source>
        <dbReference type="Proteomes" id="UP000789702"/>
    </source>
</evidence>
<name>A0ACA9Q3Q5_9GLOM</name>
<gene>
    <name evidence="1" type="ORF">DHETER_LOCUS13567</name>
</gene>
<dbReference type="Proteomes" id="UP000789702">
    <property type="component" value="Unassembled WGS sequence"/>
</dbReference>
<organism evidence="1 2">
    <name type="scientific">Dentiscutata heterogama</name>
    <dbReference type="NCBI Taxonomy" id="1316150"/>
    <lineage>
        <taxon>Eukaryota</taxon>
        <taxon>Fungi</taxon>
        <taxon>Fungi incertae sedis</taxon>
        <taxon>Mucoromycota</taxon>
        <taxon>Glomeromycotina</taxon>
        <taxon>Glomeromycetes</taxon>
        <taxon>Diversisporales</taxon>
        <taxon>Gigasporaceae</taxon>
        <taxon>Dentiscutata</taxon>
    </lineage>
</organism>
<comment type="caution">
    <text evidence="1">The sequence shown here is derived from an EMBL/GenBank/DDBJ whole genome shotgun (WGS) entry which is preliminary data.</text>
</comment>
<accession>A0ACA9Q3Q5</accession>
<dbReference type="EMBL" id="CAJVPU010037732">
    <property type="protein sequence ID" value="CAG8733181.1"/>
    <property type="molecule type" value="Genomic_DNA"/>
</dbReference>
<feature type="non-terminal residue" evidence="1">
    <location>
        <position position="1"/>
    </location>
</feature>